<dbReference type="GO" id="GO:0042602">
    <property type="term" value="F:riboflavin reductase (NADPH) activity"/>
    <property type="evidence" value="ECO:0007669"/>
    <property type="project" value="TreeGrafter"/>
</dbReference>
<dbReference type="SUPFAM" id="SSF50475">
    <property type="entry name" value="FMN-binding split barrel"/>
    <property type="match status" value="1"/>
</dbReference>
<evidence type="ECO:0000313" key="7">
    <source>
        <dbReference type="EMBL" id="AKI97034.1"/>
    </source>
</evidence>
<dbReference type="SUPFAM" id="SSF57802">
    <property type="entry name" value="Rubredoxin-like"/>
    <property type="match status" value="1"/>
</dbReference>
<keyword evidence="2" id="KW-0479">Metal-binding</keyword>
<gene>
    <name evidence="7" type="ORF">IX53_03450</name>
</gene>
<dbReference type="PATRIC" id="fig|1330330.3.peg.690"/>
<reference evidence="7 8" key="1">
    <citation type="submission" date="2015-04" db="EMBL/GenBank/DDBJ databases">
        <title>Complete Genome Sequence of Kosmotoga pacifica SLHLJ1.</title>
        <authorList>
            <person name="Jiang L.J."/>
            <person name="Shao Z.Z."/>
            <person name="Jebbar M."/>
        </authorList>
    </citation>
    <scope>NUCLEOTIDE SEQUENCE [LARGE SCALE GENOMIC DNA]</scope>
    <source>
        <strain evidence="7 8">SLHLJ1</strain>
    </source>
</reference>
<proteinExistence type="predicted"/>
<dbReference type="InterPro" id="IPR012349">
    <property type="entry name" value="Split_barrel_FMN-bd"/>
</dbReference>
<sequence>MDYEALFKVTYGMYVITSKTDEKKNGQIANVVFQVVAEPPTIAICINKQNLTHDIIQKSKVFGISVLSQDAPLKLIGLFGFKSGREIDKFKDINHKVGVTGVPLLKDYCIANLEAKVVNAVDVGTHVVFMGEIVNAEVVDEKEPMTYAYYHEIKGGKSPKTAPTYVEERKENKGSGKKKYRCKVCGYIYNPKNGDPDSGVAPGTPFEKLSDNWVCPVCGVGKDEFEEIR</sequence>
<dbReference type="KEGG" id="kpf:IX53_03450"/>
<protein>
    <submittedName>
        <fullName evidence="7">High molecular weight rubredoxin</fullName>
    </submittedName>
</protein>
<dbReference type="Gene3D" id="2.20.28.10">
    <property type="match status" value="1"/>
</dbReference>
<keyword evidence="3" id="KW-0249">Electron transport</keyword>
<dbReference type="InterPro" id="IPR002563">
    <property type="entry name" value="Flavin_Rdtase-like_dom"/>
</dbReference>
<dbReference type="RefSeq" id="WP_047754169.1">
    <property type="nucleotide sequence ID" value="NZ_CAJUHA010000013.1"/>
</dbReference>
<feature type="domain" description="Rubredoxin-like" evidence="6">
    <location>
        <begin position="177"/>
        <end position="228"/>
    </location>
</feature>
<dbReference type="GO" id="GO:0005506">
    <property type="term" value="F:iron ion binding"/>
    <property type="evidence" value="ECO:0007669"/>
    <property type="project" value="InterPro"/>
</dbReference>
<dbReference type="FunFam" id="2.20.28.10:FF:000001">
    <property type="entry name" value="Rubredoxin"/>
    <property type="match status" value="1"/>
</dbReference>
<keyword evidence="4" id="KW-0560">Oxidoreductase</keyword>
<dbReference type="Gene3D" id="2.30.110.10">
    <property type="entry name" value="Electron Transport, Fmn-binding Protein, Chain A"/>
    <property type="match status" value="1"/>
</dbReference>
<dbReference type="STRING" id="1330330.IX53_03450"/>
<keyword evidence="5" id="KW-0408">Iron</keyword>
<organism evidence="7 8">
    <name type="scientific">Kosmotoga pacifica</name>
    <dbReference type="NCBI Taxonomy" id="1330330"/>
    <lineage>
        <taxon>Bacteria</taxon>
        <taxon>Thermotogati</taxon>
        <taxon>Thermotogota</taxon>
        <taxon>Thermotogae</taxon>
        <taxon>Kosmotogales</taxon>
        <taxon>Kosmotogaceae</taxon>
        <taxon>Kosmotoga</taxon>
    </lineage>
</organism>
<dbReference type="Pfam" id="PF01613">
    <property type="entry name" value="Flavin_Reduct"/>
    <property type="match status" value="1"/>
</dbReference>
<dbReference type="InterPro" id="IPR050268">
    <property type="entry name" value="NADH-dep_flavin_reductase"/>
</dbReference>
<dbReference type="PRINTS" id="PR00163">
    <property type="entry name" value="RUBREDOXIN"/>
</dbReference>
<dbReference type="CDD" id="cd00730">
    <property type="entry name" value="rubredoxin"/>
    <property type="match status" value="1"/>
</dbReference>
<evidence type="ECO:0000256" key="5">
    <source>
        <dbReference type="ARBA" id="ARBA00023004"/>
    </source>
</evidence>
<dbReference type="OrthoDB" id="9794638at2"/>
<evidence type="ECO:0000259" key="6">
    <source>
        <dbReference type="PROSITE" id="PS50903"/>
    </source>
</evidence>
<name>A0A0G2ZBV4_9BACT</name>
<dbReference type="Proteomes" id="UP000035159">
    <property type="component" value="Chromosome"/>
</dbReference>
<dbReference type="PANTHER" id="PTHR30466">
    <property type="entry name" value="FLAVIN REDUCTASE"/>
    <property type="match status" value="1"/>
</dbReference>
<keyword evidence="1" id="KW-0813">Transport</keyword>
<dbReference type="Pfam" id="PF00301">
    <property type="entry name" value="Rubredoxin"/>
    <property type="match status" value="1"/>
</dbReference>
<keyword evidence="8" id="KW-1185">Reference proteome</keyword>
<dbReference type="PANTHER" id="PTHR30466:SF1">
    <property type="entry name" value="FMN REDUCTASE (NADH) RUTF"/>
    <property type="match status" value="1"/>
</dbReference>
<dbReference type="NCBIfam" id="NF045768">
    <property type="entry name" value="RubredRD"/>
    <property type="match status" value="1"/>
</dbReference>
<dbReference type="SMART" id="SM00903">
    <property type="entry name" value="Flavin_Reduct"/>
    <property type="match status" value="1"/>
</dbReference>
<dbReference type="GO" id="GO:0010181">
    <property type="term" value="F:FMN binding"/>
    <property type="evidence" value="ECO:0007669"/>
    <property type="project" value="InterPro"/>
</dbReference>
<accession>A0A0G2ZBV4</accession>
<dbReference type="InterPro" id="IPR024935">
    <property type="entry name" value="Rubredoxin_dom"/>
</dbReference>
<evidence type="ECO:0000313" key="8">
    <source>
        <dbReference type="Proteomes" id="UP000035159"/>
    </source>
</evidence>
<dbReference type="InterPro" id="IPR018527">
    <property type="entry name" value="Rubredoxin_Fe_BS"/>
</dbReference>
<dbReference type="PROSITE" id="PS50903">
    <property type="entry name" value="RUBREDOXIN_LIKE"/>
    <property type="match status" value="1"/>
</dbReference>
<evidence type="ECO:0000256" key="1">
    <source>
        <dbReference type="ARBA" id="ARBA00022448"/>
    </source>
</evidence>
<dbReference type="EMBL" id="CP011232">
    <property type="protein sequence ID" value="AKI97034.1"/>
    <property type="molecule type" value="Genomic_DNA"/>
</dbReference>
<evidence type="ECO:0000256" key="3">
    <source>
        <dbReference type="ARBA" id="ARBA00022982"/>
    </source>
</evidence>
<evidence type="ECO:0000256" key="4">
    <source>
        <dbReference type="ARBA" id="ARBA00023002"/>
    </source>
</evidence>
<dbReference type="PROSITE" id="PS00202">
    <property type="entry name" value="RUBREDOXIN"/>
    <property type="match status" value="1"/>
</dbReference>
<dbReference type="AlphaFoldDB" id="A0A0G2ZBV4"/>
<dbReference type="InterPro" id="IPR024934">
    <property type="entry name" value="Rubredoxin-like_dom"/>
</dbReference>
<evidence type="ECO:0000256" key="2">
    <source>
        <dbReference type="ARBA" id="ARBA00022723"/>
    </source>
</evidence>